<protein>
    <recommendedName>
        <fullName evidence="1">Methyltransferase type 11 domain-containing protein</fullName>
    </recommendedName>
</protein>
<evidence type="ECO:0000313" key="2">
    <source>
        <dbReference type="EMBL" id="WYJ91611.1"/>
    </source>
</evidence>
<accession>A0AAQ3VYS0</accession>
<proteinExistence type="predicted"/>
<reference evidence="2" key="1">
    <citation type="submission" date="2017-05" db="EMBL/GenBank/DDBJ databases">
        <authorList>
            <consortium name="The Broad Institute Genomics Platform"/>
            <consortium name="The Broad Institute Genomic Center for Infectious Diseases"/>
            <person name="Earl A."/>
            <person name="Manson A."/>
            <person name="Schwartman J."/>
            <person name="Gilmore M."/>
            <person name="Abouelleil A."/>
            <person name="Cao P."/>
            <person name="Chapman S."/>
            <person name="Cusick C."/>
            <person name="Shea T."/>
            <person name="Young S."/>
            <person name="Neafsey D."/>
            <person name="Nusbaum C."/>
            <person name="Birren B."/>
        </authorList>
    </citation>
    <scope>NUCLEOTIDE SEQUENCE</scope>
    <source>
        <strain evidence="2">9E7_DIV0242</strain>
    </source>
</reference>
<dbReference type="InterPro" id="IPR029063">
    <property type="entry name" value="SAM-dependent_MTases_sf"/>
</dbReference>
<organism evidence="2 3">
    <name type="scientific">Candidatus Enterococcus clewellii</name>
    <dbReference type="NCBI Taxonomy" id="1834193"/>
    <lineage>
        <taxon>Bacteria</taxon>
        <taxon>Bacillati</taxon>
        <taxon>Bacillota</taxon>
        <taxon>Bacilli</taxon>
        <taxon>Lactobacillales</taxon>
        <taxon>Enterococcaceae</taxon>
        <taxon>Enterococcus</taxon>
    </lineage>
</organism>
<dbReference type="Pfam" id="PF08241">
    <property type="entry name" value="Methyltransf_11"/>
    <property type="match status" value="1"/>
</dbReference>
<keyword evidence="3" id="KW-1185">Reference proteome</keyword>
<feature type="domain" description="Methyltransferase type 11" evidence="1">
    <location>
        <begin position="43"/>
        <end position="135"/>
    </location>
</feature>
<dbReference type="PANTHER" id="PTHR43861:SF1">
    <property type="entry name" value="TRANS-ACONITATE 2-METHYLTRANSFERASE"/>
    <property type="match status" value="1"/>
</dbReference>
<dbReference type="AlphaFoldDB" id="A0AAQ3VYS0"/>
<dbReference type="RefSeq" id="WP_339101746.1">
    <property type="nucleotide sequence ID" value="NZ_CP147247.1"/>
</dbReference>
<dbReference type="Proteomes" id="UP000195141">
    <property type="component" value="Chromosome"/>
</dbReference>
<evidence type="ECO:0000259" key="1">
    <source>
        <dbReference type="Pfam" id="PF08241"/>
    </source>
</evidence>
<dbReference type="InterPro" id="IPR013216">
    <property type="entry name" value="Methyltransf_11"/>
</dbReference>
<dbReference type="GO" id="GO:0008757">
    <property type="term" value="F:S-adenosylmethionine-dependent methyltransferase activity"/>
    <property type="evidence" value="ECO:0007669"/>
    <property type="project" value="InterPro"/>
</dbReference>
<dbReference type="PANTHER" id="PTHR43861">
    <property type="entry name" value="TRANS-ACONITATE 2-METHYLTRANSFERASE-RELATED"/>
    <property type="match status" value="1"/>
</dbReference>
<sequence>MSKNYEVNYDLYADEYLKNRTINFQIYNLLSSLLNISKDNNILEYGCGTGNYLIELEKNYQCNFYGVDTSKKMLENAKKKKSCISFSHFKNYPLNYKDSFFNDIYCVDVIHHVTDLNAFFNEMHRISAPKCKLVICTESSVQLNKKYWLKYFPSISSIDQERFWAIDELIQSAENAGWRFLSENVYEQKLNEPIKKEFLAKVKSKSISVFAHLDKKEYQHGLDALFCDYNKGISIYKIDGYTLIQLEKEM</sequence>
<reference evidence="2" key="2">
    <citation type="submission" date="2024-03" db="EMBL/GenBank/DDBJ databases">
        <title>The Genome Sequence of Enterococcus sp. DIV0242b.</title>
        <authorList>
            <consortium name="The Broad Institute Genomics Platform"/>
            <consortium name="The Broad Institute Microbial Omics Core"/>
            <consortium name="The Broad Institute Genomic Center for Infectious Diseases"/>
            <person name="Earl A."/>
            <person name="Manson A."/>
            <person name="Gilmore M."/>
            <person name="Schwartman J."/>
            <person name="Shea T."/>
            <person name="Abouelleil A."/>
            <person name="Cao P."/>
            <person name="Chapman S."/>
            <person name="Cusick C."/>
            <person name="Young S."/>
            <person name="Neafsey D."/>
            <person name="Nusbaum C."/>
            <person name="Birren B."/>
        </authorList>
    </citation>
    <scope>NUCLEOTIDE SEQUENCE</scope>
    <source>
        <strain evidence="2">9E7_DIV0242</strain>
    </source>
</reference>
<dbReference type="EMBL" id="CP147247">
    <property type="protein sequence ID" value="WYJ91611.1"/>
    <property type="molecule type" value="Genomic_DNA"/>
</dbReference>
<dbReference type="SUPFAM" id="SSF53335">
    <property type="entry name" value="S-adenosyl-L-methionine-dependent methyltransferases"/>
    <property type="match status" value="1"/>
</dbReference>
<name>A0AAQ3VYS0_9ENTE</name>
<dbReference type="CDD" id="cd02440">
    <property type="entry name" value="AdoMet_MTases"/>
    <property type="match status" value="1"/>
</dbReference>
<evidence type="ECO:0000313" key="3">
    <source>
        <dbReference type="Proteomes" id="UP000195141"/>
    </source>
</evidence>
<gene>
    <name evidence="2" type="ORF">A5888_003379</name>
</gene>
<dbReference type="Gene3D" id="3.40.50.150">
    <property type="entry name" value="Vaccinia Virus protein VP39"/>
    <property type="match status" value="1"/>
</dbReference>